<keyword evidence="2" id="KW-1133">Transmembrane helix</keyword>
<evidence type="ECO:0000256" key="1">
    <source>
        <dbReference type="SAM" id="MobiDB-lite"/>
    </source>
</evidence>
<dbReference type="Pfam" id="PF05036">
    <property type="entry name" value="SPOR"/>
    <property type="match status" value="1"/>
</dbReference>
<accession>D5X0F4</accession>
<dbReference type="InterPro" id="IPR036680">
    <property type="entry name" value="SPOR-like_sf"/>
</dbReference>
<organism evidence="4">
    <name type="scientific">Thiomonas intermedia (strain K12)</name>
    <name type="common">Thiobacillus intermedius</name>
    <dbReference type="NCBI Taxonomy" id="75379"/>
    <lineage>
        <taxon>Bacteria</taxon>
        <taxon>Pseudomonadati</taxon>
        <taxon>Pseudomonadota</taxon>
        <taxon>Betaproteobacteria</taxon>
        <taxon>Burkholderiales</taxon>
        <taxon>Thiomonas</taxon>
    </lineage>
</organism>
<dbReference type="PROSITE" id="PS51724">
    <property type="entry name" value="SPOR"/>
    <property type="match status" value="1"/>
</dbReference>
<dbReference type="InterPro" id="IPR007730">
    <property type="entry name" value="SPOR-like_dom"/>
</dbReference>
<dbReference type="eggNOG" id="COG3147">
    <property type="taxonomic scope" value="Bacteria"/>
</dbReference>
<evidence type="ECO:0000313" key="4">
    <source>
        <dbReference type="EMBL" id="ADG30600.1"/>
    </source>
</evidence>
<sequence>MNDDLQPLKNRLRWLNRSILVLGVLILLGLIVWAVVGLRKPTPGTESTVIHPASSASNRAARAASAVAAAAPKPAMSTAQQERAAAAAMDALSAAGVPKTAAATASQTAGVTSAAAPAEVASVPSPAPTAAVETASSAVTAAAPTKPVVKPVAKPKSAQHKPAQHKPAVQARTEPSRAGAAAAKPKRVGAVGVCRAAGWYVQVGAFGKQQSIDRLASKLHRAGYTQVCVAAQQVRGLHLFYVGPYRNAASARDAKAPLHKLTGAEGILRKLG</sequence>
<dbReference type="EMBL" id="CP002021">
    <property type="protein sequence ID" value="ADG30600.1"/>
    <property type="molecule type" value="Genomic_DNA"/>
</dbReference>
<proteinExistence type="predicted"/>
<feature type="domain" description="SPOR" evidence="3">
    <location>
        <begin position="193"/>
        <end position="271"/>
    </location>
</feature>
<dbReference type="STRING" id="75379.Tint_1211"/>
<dbReference type="GO" id="GO:0042834">
    <property type="term" value="F:peptidoglycan binding"/>
    <property type="evidence" value="ECO:0007669"/>
    <property type="project" value="InterPro"/>
</dbReference>
<evidence type="ECO:0000256" key="2">
    <source>
        <dbReference type="SAM" id="Phobius"/>
    </source>
</evidence>
<dbReference type="AlphaFoldDB" id="D5X0F4"/>
<name>D5X0F4_THIK1</name>
<evidence type="ECO:0000259" key="3">
    <source>
        <dbReference type="PROSITE" id="PS51724"/>
    </source>
</evidence>
<dbReference type="BioCyc" id="TINT75379:TINT_RS06055-MONOMER"/>
<gene>
    <name evidence="4" type="ordered locus">Tint_1211</name>
</gene>
<keyword evidence="2" id="KW-0812">Transmembrane</keyword>
<dbReference type="HOGENOM" id="CLU_1041829_0_0_4"/>
<dbReference type="Gene3D" id="3.30.70.1070">
    <property type="entry name" value="Sporulation related repeat"/>
    <property type="match status" value="1"/>
</dbReference>
<dbReference type="KEGG" id="tin:Tint_1211"/>
<feature type="transmembrane region" description="Helical" evidence="2">
    <location>
        <begin position="19"/>
        <end position="38"/>
    </location>
</feature>
<reference evidence="4" key="1">
    <citation type="submission" date="2010-04" db="EMBL/GenBank/DDBJ databases">
        <title>Complete sequence of Thiomonas intermedia K12.</title>
        <authorList>
            <consortium name="US DOE Joint Genome Institute"/>
            <person name="Lucas S."/>
            <person name="Copeland A."/>
            <person name="Lapidus A."/>
            <person name="Cheng J.-F."/>
            <person name="Bruce D."/>
            <person name="Goodwin L."/>
            <person name="Pitluck S."/>
            <person name="Davenport K."/>
            <person name="Detter J.C."/>
            <person name="Han C."/>
            <person name="Tapia R."/>
            <person name="Land M."/>
            <person name="Hauser L."/>
            <person name="Kyrpides N."/>
            <person name="Ovchinnikova G."/>
            <person name="Kerfeld C.A."/>
            <person name="Cannon G.C."/>
            <person name="Heinhorst S."/>
            <person name="Woyke T."/>
        </authorList>
    </citation>
    <scope>NUCLEOTIDE SEQUENCE [LARGE SCALE GENOMIC DNA]</scope>
    <source>
        <strain evidence="4">K12</strain>
    </source>
</reference>
<feature type="region of interest" description="Disordered" evidence="1">
    <location>
        <begin position="155"/>
        <end position="182"/>
    </location>
</feature>
<keyword evidence="2" id="KW-0472">Membrane</keyword>
<dbReference type="SUPFAM" id="SSF110997">
    <property type="entry name" value="Sporulation related repeat"/>
    <property type="match status" value="1"/>
</dbReference>
<protein>
    <submittedName>
        <fullName evidence="4">Sporulation domain protein</fullName>
    </submittedName>
</protein>